<dbReference type="EMBL" id="BMLT01000001">
    <property type="protein sequence ID" value="GGO76254.1"/>
    <property type="molecule type" value="Genomic_DNA"/>
</dbReference>
<sequence>MSSNKPESVIKVVDRATALMVTITRFSKPVNLKVLSAASIHAHRILHSLIENRFVERESNGEYWLANDFYRRATSSYRRQPAGRPLPYMEALRDKLGKTISRTIREGDVGRLQ</sequence>
<gene>
    <name evidence="1" type="ORF">GCM10011348_03020</name>
</gene>
<keyword evidence="2" id="KW-1185">Reference proteome</keyword>
<reference evidence="1 2" key="1">
    <citation type="journal article" date="2014" name="Int. J. Syst. Evol. Microbiol.">
        <title>Complete genome sequence of Corynebacterium casei LMG S-19264T (=DSM 44701T), isolated from a smear-ripened cheese.</title>
        <authorList>
            <consortium name="US DOE Joint Genome Institute (JGI-PGF)"/>
            <person name="Walter F."/>
            <person name="Albersmeier A."/>
            <person name="Kalinowski J."/>
            <person name="Ruckert C."/>
        </authorList>
    </citation>
    <scope>NUCLEOTIDE SEQUENCE [LARGE SCALE GENOMIC DNA]</scope>
    <source>
        <strain evidence="1 2">CGMCC 1.7286</strain>
    </source>
</reference>
<dbReference type="Proteomes" id="UP000599578">
    <property type="component" value="Unassembled WGS sequence"/>
</dbReference>
<evidence type="ECO:0000313" key="1">
    <source>
        <dbReference type="EMBL" id="GGO76254.1"/>
    </source>
</evidence>
<accession>A0A917Z642</accession>
<dbReference type="AlphaFoldDB" id="A0A917Z642"/>
<organism evidence="1 2">
    <name type="scientific">Marinobacterium nitratireducens</name>
    <dbReference type="NCBI Taxonomy" id="518897"/>
    <lineage>
        <taxon>Bacteria</taxon>
        <taxon>Pseudomonadati</taxon>
        <taxon>Pseudomonadota</taxon>
        <taxon>Gammaproteobacteria</taxon>
        <taxon>Oceanospirillales</taxon>
        <taxon>Oceanospirillaceae</taxon>
        <taxon>Marinobacterium</taxon>
    </lineage>
</organism>
<proteinExistence type="predicted"/>
<comment type="caution">
    <text evidence="1">The sequence shown here is derived from an EMBL/GenBank/DDBJ whole genome shotgun (WGS) entry which is preliminary data.</text>
</comment>
<protein>
    <submittedName>
        <fullName evidence="1">Uncharacterized protein</fullName>
    </submittedName>
</protein>
<evidence type="ECO:0000313" key="2">
    <source>
        <dbReference type="Proteomes" id="UP000599578"/>
    </source>
</evidence>
<dbReference type="RefSeq" id="WP_188857590.1">
    <property type="nucleotide sequence ID" value="NZ_BMLT01000001.1"/>
</dbReference>
<name>A0A917Z642_9GAMM</name>